<gene>
    <name evidence="1" type="ORF">J2S00_003569</name>
</gene>
<comment type="caution">
    <text evidence="1">The sequence shown here is derived from an EMBL/GenBank/DDBJ whole genome shotgun (WGS) entry which is preliminary data.</text>
</comment>
<feature type="non-terminal residue" evidence="1">
    <location>
        <position position="27"/>
    </location>
</feature>
<dbReference type="Proteomes" id="UP001232445">
    <property type="component" value="Unassembled WGS sequence"/>
</dbReference>
<accession>A0ABU0CXD3</accession>
<dbReference type="EMBL" id="JAUSUQ010000018">
    <property type="protein sequence ID" value="MDQ0340729.1"/>
    <property type="molecule type" value="Genomic_DNA"/>
</dbReference>
<name>A0ABU0CXD3_9BACI</name>
<proteinExistence type="predicted"/>
<sequence length="27" mass="3180">MNILVLMKRTFDTEEKVQIENNAIVDD</sequence>
<protein>
    <submittedName>
        <fullName evidence="1">Electron transfer flavoprotein alpha/beta subunit</fullName>
    </submittedName>
</protein>
<organism evidence="1 2">
    <name type="scientific">Caldalkalibacillus uzonensis</name>
    <dbReference type="NCBI Taxonomy" id="353224"/>
    <lineage>
        <taxon>Bacteria</taxon>
        <taxon>Bacillati</taxon>
        <taxon>Bacillota</taxon>
        <taxon>Bacilli</taxon>
        <taxon>Bacillales</taxon>
        <taxon>Bacillaceae</taxon>
        <taxon>Caldalkalibacillus</taxon>
    </lineage>
</organism>
<evidence type="ECO:0000313" key="1">
    <source>
        <dbReference type="EMBL" id="MDQ0340729.1"/>
    </source>
</evidence>
<evidence type="ECO:0000313" key="2">
    <source>
        <dbReference type="Proteomes" id="UP001232445"/>
    </source>
</evidence>
<keyword evidence="2" id="KW-1185">Reference proteome</keyword>
<reference evidence="1 2" key="1">
    <citation type="submission" date="2023-07" db="EMBL/GenBank/DDBJ databases">
        <title>Genomic Encyclopedia of Type Strains, Phase IV (KMG-IV): sequencing the most valuable type-strain genomes for metagenomic binning, comparative biology and taxonomic classification.</title>
        <authorList>
            <person name="Goeker M."/>
        </authorList>
    </citation>
    <scope>NUCLEOTIDE SEQUENCE [LARGE SCALE GENOMIC DNA]</scope>
    <source>
        <strain evidence="1 2">DSM 17740</strain>
    </source>
</reference>